<feature type="region of interest" description="Disordered" evidence="1">
    <location>
        <begin position="565"/>
        <end position="602"/>
    </location>
</feature>
<feature type="region of interest" description="Disordered" evidence="1">
    <location>
        <begin position="318"/>
        <end position="513"/>
    </location>
</feature>
<dbReference type="InParanoid" id="K5WT98"/>
<organism evidence="2 3">
    <name type="scientific">Agaricus bisporus var. burnettii (strain JB137-S8 / ATCC MYA-4627 / FGSC 10392)</name>
    <name type="common">White button mushroom</name>
    <dbReference type="NCBI Taxonomy" id="597362"/>
    <lineage>
        <taxon>Eukaryota</taxon>
        <taxon>Fungi</taxon>
        <taxon>Dikarya</taxon>
        <taxon>Basidiomycota</taxon>
        <taxon>Agaricomycotina</taxon>
        <taxon>Agaricomycetes</taxon>
        <taxon>Agaricomycetidae</taxon>
        <taxon>Agaricales</taxon>
        <taxon>Agaricineae</taxon>
        <taxon>Agaricaceae</taxon>
        <taxon>Agaricus</taxon>
    </lineage>
</organism>
<feature type="region of interest" description="Disordered" evidence="1">
    <location>
        <begin position="291"/>
        <end position="310"/>
    </location>
</feature>
<dbReference type="RefSeq" id="XP_007330475.1">
    <property type="nucleotide sequence ID" value="XM_007330413.1"/>
</dbReference>
<feature type="compositionally biased region" description="Pro residues" evidence="1">
    <location>
        <begin position="400"/>
        <end position="409"/>
    </location>
</feature>
<sequence length="602" mass="65509">MHAQAASPVALVLPLPPVPRRTPSLLSFASAASPRTPRSCGSPCPSIFVPPHPNRKSTDSWNSSNGPDDSEYEWKPEQVLLLSRASIPSFTFLSSSFTPFQTLDALPAHLVTPFNGPIPPSNLLDKIARGVSQAKGPVDWPHSLRATRVKLIELSRHRAKEQAAARQQREAIAEEMEYASEMETNYIYNENGAEKPVGIKKPLYRQSSMDFMLNAVGTDIQNNENLTRLSNRLQRAERQNKHPYSYSSRIKRPSSPSSIPSLINPSTPSSSTLNTLSSAISQRKVIRRKASSISSSSLSILSSSSSDVLPNPRVRHIMEYDNLPPTPPPKDTHVPKKTGTKRAPSFGALAQGARREYLSQSPQDDDRHRKHPGGCASSDEEEKARNKQVKKPRKLSLVATPPPDTPAPITPIASPVNIKGGLKSKVKPLHLINFKGSKSPSGSKKENKEKVVKNKKENAQDRSRGSQVTKPLPMHLQHRSTELPEINDVSMSPAPPASKTLHADARSPPSVVGAPRALKSAFTPLPESPMAKSTLLSPAADITATPLSPKVKTLRRVRRLAPARRISFSSLVPPGEEADADGEGDGEEKGGRIELGSAFQLH</sequence>
<dbReference type="KEGG" id="abp:AGABI1DRAFT128902"/>
<evidence type="ECO:0000256" key="1">
    <source>
        <dbReference type="SAM" id="MobiDB-lite"/>
    </source>
</evidence>
<feature type="compositionally biased region" description="Acidic residues" evidence="1">
    <location>
        <begin position="576"/>
        <end position="586"/>
    </location>
</feature>
<dbReference type="OrthoDB" id="433738at2759"/>
<evidence type="ECO:0000313" key="3">
    <source>
        <dbReference type="Proteomes" id="UP000008493"/>
    </source>
</evidence>
<feature type="compositionally biased region" description="Low complexity" evidence="1">
    <location>
        <begin position="243"/>
        <end position="275"/>
    </location>
</feature>
<reference evidence="3" key="1">
    <citation type="journal article" date="2012" name="Proc. Natl. Acad. Sci. U.S.A.">
        <title>Genome sequence of the button mushroom Agaricus bisporus reveals mechanisms governing adaptation to a humic-rich ecological niche.</title>
        <authorList>
            <person name="Morin E."/>
            <person name="Kohler A."/>
            <person name="Baker A.R."/>
            <person name="Foulongne-Oriol M."/>
            <person name="Lombard V."/>
            <person name="Nagy L.G."/>
            <person name="Ohm R.A."/>
            <person name="Patyshakuliyeva A."/>
            <person name="Brun A."/>
            <person name="Aerts A.L."/>
            <person name="Bailey A.M."/>
            <person name="Billette C."/>
            <person name="Coutinho P.M."/>
            <person name="Deakin G."/>
            <person name="Doddapaneni H."/>
            <person name="Floudas D."/>
            <person name="Grimwood J."/>
            <person name="Hilden K."/>
            <person name="Kuees U."/>
            <person name="LaButti K.M."/>
            <person name="Lapidus A."/>
            <person name="Lindquist E.A."/>
            <person name="Lucas S.M."/>
            <person name="Murat C."/>
            <person name="Riley R.W."/>
            <person name="Salamov A.A."/>
            <person name="Schmutz J."/>
            <person name="Subramanian V."/>
            <person name="Woesten H.A.B."/>
            <person name="Xu J."/>
            <person name="Eastwood D.C."/>
            <person name="Foster G.D."/>
            <person name="Sonnenberg A.S."/>
            <person name="Cullen D."/>
            <person name="de Vries R.P."/>
            <person name="Lundell T."/>
            <person name="Hibbett D.S."/>
            <person name="Henrissat B."/>
            <person name="Burton K.S."/>
            <person name="Kerrigan R.W."/>
            <person name="Challen M.P."/>
            <person name="Grigoriev I.V."/>
            <person name="Martin F."/>
        </authorList>
    </citation>
    <scope>NUCLEOTIDE SEQUENCE [LARGE SCALE GENOMIC DNA]</scope>
    <source>
        <strain evidence="3">JB137-S8 / ATCC MYA-4627 / FGSC 10392</strain>
    </source>
</reference>
<feature type="compositionally biased region" description="Basic and acidic residues" evidence="1">
    <location>
        <begin position="443"/>
        <end position="464"/>
    </location>
</feature>
<evidence type="ECO:0000313" key="2">
    <source>
        <dbReference type="EMBL" id="EKM78616.1"/>
    </source>
</evidence>
<gene>
    <name evidence="2" type="ORF">AGABI1DRAFT_128902</name>
</gene>
<feature type="region of interest" description="Disordered" evidence="1">
    <location>
        <begin position="32"/>
        <end position="72"/>
    </location>
</feature>
<accession>K5WT98</accession>
<proteinExistence type="predicted"/>
<dbReference type="GeneID" id="18826910"/>
<feature type="region of interest" description="Disordered" evidence="1">
    <location>
        <begin position="236"/>
        <end position="275"/>
    </location>
</feature>
<protein>
    <submittedName>
        <fullName evidence="2">Uncharacterized protein</fullName>
    </submittedName>
</protein>
<name>K5WT98_AGABU</name>
<dbReference type="EMBL" id="JH971391">
    <property type="protein sequence ID" value="EKM78616.1"/>
    <property type="molecule type" value="Genomic_DNA"/>
</dbReference>
<keyword evidence="3" id="KW-1185">Reference proteome</keyword>
<dbReference type="eggNOG" id="ENOG502SFB5">
    <property type="taxonomic scope" value="Eukaryota"/>
</dbReference>
<dbReference type="HOGENOM" id="CLU_014804_0_0_1"/>
<dbReference type="AlphaFoldDB" id="K5WT98"/>
<feature type="compositionally biased region" description="Low complexity" evidence="1">
    <location>
        <begin position="291"/>
        <end position="306"/>
    </location>
</feature>
<dbReference type="Proteomes" id="UP000008493">
    <property type="component" value="Unassembled WGS sequence"/>
</dbReference>
<dbReference type="STRING" id="597362.K5WT98"/>
<dbReference type="OMA" id="DLEWEWK"/>